<dbReference type="AlphaFoldDB" id="A0AAI8MCZ9"/>
<organism evidence="1 2">
    <name type="scientific">Bradyrhizobium cosmicum</name>
    <dbReference type="NCBI Taxonomy" id="1404864"/>
    <lineage>
        <taxon>Bacteria</taxon>
        <taxon>Pseudomonadati</taxon>
        <taxon>Pseudomonadota</taxon>
        <taxon>Alphaproteobacteria</taxon>
        <taxon>Hyphomicrobiales</taxon>
        <taxon>Nitrobacteraceae</taxon>
        <taxon>Bradyrhizobium</taxon>
    </lineage>
</organism>
<proteinExistence type="predicted"/>
<accession>A0AAI8MCZ9</accession>
<name>A0AAI8MCZ9_9BRAD</name>
<keyword evidence="2" id="KW-1185">Reference proteome</keyword>
<evidence type="ECO:0000313" key="1">
    <source>
        <dbReference type="EMBL" id="BAL76174.1"/>
    </source>
</evidence>
<dbReference type="KEGG" id="brs:S23_29670"/>
<dbReference type="EMBL" id="AP012279">
    <property type="protein sequence ID" value="BAL76174.1"/>
    <property type="molecule type" value="Genomic_DNA"/>
</dbReference>
<sequence length="58" mass="6536">MQAIRTGFKDLPSSARRAFFMEITVPKGKLKCVQPNTNAPRTSGMYSRRLVYRSRSAG</sequence>
<evidence type="ECO:0000313" key="2">
    <source>
        <dbReference type="Proteomes" id="UP000007886"/>
    </source>
</evidence>
<protein>
    <submittedName>
        <fullName evidence="1">Uncharacterized protein</fullName>
    </submittedName>
</protein>
<dbReference type="Proteomes" id="UP000007886">
    <property type="component" value="Chromosome"/>
</dbReference>
<gene>
    <name evidence="1" type="ORF">S23_29670</name>
</gene>
<reference evidence="1 2" key="1">
    <citation type="journal article" date="2012" name="Microbes Environ.">
        <title>Complete genome sequence of Bradyrhizobium sp. S23321: insights into symbiosis evolution in soil oligotrophs.</title>
        <authorList>
            <person name="Okubo T."/>
            <person name="Tsukui T."/>
            <person name="Maita H."/>
            <person name="Okamoto S."/>
            <person name="Oshima K."/>
            <person name="Fujisawa T."/>
            <person name="Saito A."/>
            <person name="Futamata H."/>
            <person name="Hattori R."/>
            <person name="Shimomura Y."/>
            <person name="Haruta S."/>
            <person name="Morimoto S."/>
            <person name="Wang Y."/>
            <person name="Sakai Y."/>
            <person name="Hattori M."/>
            <person name="Aizawa S."/>
            <person name="Nagashima K.V.P."/>
            <person name="Masuda S."/>
            <person name="Hattori T."/>
            <person name="Yamashita A."/>
            <person name="Bao Z."/>
            <person name="Hayatsu M."/>
            <person name="Kajiya-Kanegae H."/>
            <person name="Yoshinaga I."/>
            <person name="Sakamoto K."/>
            <person name="Toyota K."/>
            <person name="Nakao M."/>
            <person name="Kohara M."/>
            <person name="Anda M."/>
            <person name="Niwa R."/>
            <person name="Jung-Hwan P."/>
            <person name="Sameshima-Saito R."/>
            <person name="Tokuda S."/>
            <person name="Yamamoto S."/>
            <person name="Yamamoto S."/>
            <person name="Yokoyama T."/>
            <person name="Akutsu T."/>
            <person name="Nakamura Y."/>
            <person name="Nakahira-Yanaka Y."/>
            <person name="Takada Hoshino Y."/>
            <person name="Hirakawa H."/>
            <person name="Mitsui H."/>
            <person name="Terasawa K."/>
            <person name="Itakura M."/>
            <person name="Sato S."/>
            <person name="Ikeda-Ohtsubo W."/>
            <person name="Sakakura N."/>
            <person name="Kaminuma E."/>
            <person name="Minamisawa K."/>
        </authorList>
    </citation>
    <scope>NUCLEOTIDE SEQUENCE [LARGE SCALE GENOMIC DNA]</scope>
    <source>
        <strain evidence="1 2">S23321</strain>
    </source>
</reference>